<comment type="caution">
    <text evidence="3">The sequence shown here is derived from an EMBL/GenBank/DDBJ whole genome shotgun (WGS) entry which is preliminary data.</text>
</comment>
<dbReference type="InterPro" id="IPR013830">
    <property type="entry name" value="SGNH_hydro"/>
</dbReference>
<proteinExistence type="predicted"/>
<keyword evidence="3" id="KW-0378">Hydrolase</keyword>
<dbReference type="Pfam" id="PF13472">
    <property type="entry name" value="Lipase_GDSL_2"/>
    <property type="match status" value="1"/>
</dbReference>
<dbReference type="CDD" id="cd01830">
    <property type="entry name" value="XynE_like"/>
    <property type="match status" value="1"/>
</dbReference>
<organism evidence="3 4">
    <name type="scientific">Paracidobacterium acidisoli</name>
    <dbReference type="NCBI Taxonomy" id="2303751"/>
    <lineage>
        <taxon>Bacteria</taxon>
        <taxon>Pseudomonadati</taxon>
        <taxon>Acidobacteriota</taxon>
        <taxon>Terriglobia</taxon>
        <taxon>Terriglobales</taxon>
        <taxon>Acidobacteriaceae</taxon>
        <taxon>Paracidobacterium</taxon>
    </lineage>
</organism>
<name>A0A372ILR5_9BACT</name>
<dbReference type="PANTHER" id="PTHR43784:SF2">
    <property type="entry name" value="GDSL-LIKE LIPASE_ACYLHYDROLASE, PUTATIVE (AFU_ORTHOLOGUE AFUA_2G00820)-RELATED"/>
    <property type="match status" value="1"/>
</dbReference>
<feature type="signal peptide" evidence="1">
    <location>
        <begin position="1"/>
        <end position="39"/>
    </location>
</feature>
<evidence type="ECO:0000313" key="3">
    <source>
        <dbReference type="EMBL" id="RFU15825.1"/>
    </source>
</evidence>
<keyword evidence="1" id="KW-0732">Signal</keyword>
<keyword evidence="4" id="KW-1185">Reference proteome</keyword>
<evidence type="ECO:0000313" key="4">
    <source>
        <dbReference type="Proteomes" id="UP000264702"/>
    </source>
</evidence>
<evidence type="ECO:0000256" key="1">
    <source>
        <dbReference type="SAM" id="SignalP"/>
    </source>
</evidence>
<accession>A0A372ILR5</accession>
<dbReference type="SUPFAM" id="SSF52266">
    <property type="entry name" value="SGNH hydrolase"/>
    <property type="match status" value="1"/>
</dbReference>
<dbReference type="Proteomes" id="UP000264702">
    <property type="component" value="Unassembled WGS sequence"/>
</dbReference>
<feature type="chain" id="PRO_5016754938" evidence="1">
    <location>
        <begin position="40"/>
        <end position="429"/>
    </location>
</feature>
<dbReference type="Gene3D" id="3.40.50.1110">
    <property type="entry name" value="SGNH hydrolase"/>
    <property type="match status" value="1"/>
</dbReference>
<dbReference type="InterPro" id="IPR053140">
    <property type="entry name" value="GDSL_Rv0518-like"/>
</dbReference>
<dbReference type="PANTHER" id="PTHR43784">
    <property type="entry name" value="GDSL-LIKE LIPASE/ACYLHYDROLASE, PUTATIVE (AFU_ORTHOLOGUE AFUA_2G00820)-RELATED"/>
    <property type="match status" value="1"/>
</dbReference>
<sequence>MKHVSTCRSELMSHHPHDRFRSFWMAALLLAVTAMPAAAQTGAASWVGTWATAPVRDDAASSFTRQTLRQVICTSVGGSSARIHISNLFGTRPLRVEDVHIARLGDGSSILPDTDRAVLFRGSRFIVIAPGKEAVSDPVAFQVPALSDIAISFCLPRPSGRATFHGAAHQTSYLASGDVSSSKDLSDAKTTESTWFLTGLDVQGAGLHGAVVTLGASITEGYFSTPGANRRWPNVLAQKLVEAGFGIGVLNEGISGNRLLADGAGASARHRFRRDVLELPGVRWVIFADAPINDLGSTKPQPSAAQLIAGIGQLIALAHQSHIQFFCSTLTPYEGANYWTPAGEAARERVNDFLRSEASGCDAVIDQDAATHDPAHPTRFLPAYDHGDHLHPNDAGLQAIAGAVNLALFTQASGRDGMRSSPSAGRHRP</sequence>
<dbReference type="AlphaFoldDB" id="A0A372ILR5"/>
<protein>
    <submittedName>
        <fullName evidence="3">SGNH/GDSL hydrolase family protein</fullName>
    </submittedName>
</protein>
<evidence type="ECO:0000259" key="2">
    <source>
        <dbReference type="Pfam" id="PF13472"/>
    </source>
</evidence>
<dbReference type="EMBL" id="QVQT01000005">
    <property type="protein sequence ID" value="RFU15825.1"/>
    <property type="molecule type" value="Genomic_DNA"/>
</dbReference>
<gene>
    <name evidence="3" type="ORF">D0Y96_15400</name>
</gene>
<reference evidence="3 4" key="1">
    <citation type="submission" date="2018-08" db="EMBL/GenBank/DDBJ databases">
        <title>Acidipila sp. 4G-K13, an acidobacterium isolated from forest soil.</title>
        <authorList>
            <person name="Gao Z.-H."/>
            <person name="Qiu L.-H."/>
        </authorList>
    </citation>
    <scope>NUCLEOTIDE SEQUENCE [LARGE SCALE GENOMIC DNA]</scope>
    <source>
        <strain evidence="3 4">4G-K13</strain>
    </source>
</reference>
<dbReference type="InterPro" id="IPR036514">
    <property type="entry name" value="SGNH_hydro_sf"/>
</dbReference>
<feature type="domain" description="SGNH hydrolase-type esterase" evidence="2">
    <location>
        <begin position="214"/>
        <end position="398"/>
    </location>
</feature>
<dbReference type="GO" id="GO:0016788">
    <property type="term" value="F:hydrolase activity, acting on ester bonds"/>
    <property type="evidence" value="ECO:0007669"/>
    <property type="project" value="UniProtKB-ARBA"/>
</dbReference>